<keyword evidence="5" id="KW-0680">Restriction system</keyword>
<dbReference type="InterPro" id="IPR050953">
    <property type="entry name" value="N4_N6_ade-DNA_methylase"/>
</dbReference>
<gene>
    <name evidence="11" type="ORF">H9950_04150</name>
</gene>
<dbReference type="SUPFAM" id="SSF53335">
    <property type="entry name" value="S-adenosyl-L-methionine-dependent methyltransferases"/>
    <property type="match status" value="1"/>
</dbReference>
<dbReference type="InterPro" id="IPR002052">
    <property type="entry name" value="DNA_methylase_N6_adenine_CS"/>
</dbReference>
<name>A0A9D2HWF4_9BACE</name>
<evidence type="ECO:0000313" key="11">
    <source>
        <dbReference type="EMBL" id="HJA85378.1"/>
    </source>
</evidence>
<dbReference type="InterPro" id="IPR025931">
    <property type="entry name" value="TaqI_C"/>
</dbReference>
<reference evidence="11" key="2">
    <citation type="submission" date="2021-04" db="EMBL/GenBank/DDBJ databases">
        <authorList>
            <person name="Gilroy R."/>
        </authorList>
    </citation>
    <scope>NUCLEOTIDE SEQUENCE</scope>
    <source>
        <strain evidence="11">ChiHjej12B11-9795</strain>
    </source>
</reference>
<protein>
    <recommendedName>
        <fullName evidence="1">site-specific DNA-methyltransferase (adenine-specific)</fullName>
        <ecNumber evidence="1">2.1.1.72</ecNumber>
    </recommendedName>
</protein>
<dbReference type="InterPro" id="IPR029063">
    <property type="entry name" value="SAM-dependent_MTases_sf"/>
</dbReference>
<keyword evidence="4" id="KW-0949">S-adenosyl-L-methionine</keyword>
<dbReference type="Pfam" id="PF12950">
    <property type="entry name" value="TaqI_C"/>
    <property type="match status" value="1"/>
</dbReference>
<keyword evidence="3" id="KW-0808">Transferase</keyword>
<dbReference type="EC" id="2.1.1.72" evidence="1"/>
<dbReference type="PANTHER" id="PTHR33841">
    <property type="entry name" value="DNA METHYLTRANSFERASE YEEA-RELATED"/>
    <property type="match status" value="1"/>
</dbReference>
<dbReference type="AlphaFoldDB" id="A0A9D2HWF4"/>
<reference evidence="11" key="1">
    <citation type="journal article" date="2021" name="PeerJ">
        <title>Extensive microbial diversity within the chicken gut microbiome revealed by metagenomics and culture.</title>
        <authorList>
            <person name="Gilroy R."/>
            <person name="Ravi A."/>
            <person name="Getino M."/>
            <person name="Pursley I."/>
            <person name="Horton D.L."/>
            <person name="Alikhan N.F."/>
            <person name="Baker D."/>
            <person name="Gharbi K."/>
            <person name="Hall N."/>
            <person name="Watson M."/>
            <person name="Adriaenssens E.M."/>
            <person name="Foster-Nyarko E."/>
            <person name="Jarju S."/>
            <person name="Secka A."/>
            <person name="Antonio M."/>
            <person name="Oren A."/>
            <person name="Chaudhuri R.R."/>
            <person name="La Ragione R."/>
            <person name="Hildebrand F."/>
            <person name="Pallen M.J."/>
        </authorList>
    </citation>
    <scope>NUCLEOTIDE SEQUENCE</scope>
    <source>
        <strain evidence="11">ChiHjej12B11-9795</strain>
    </source>
</reference>
<dbReference type="GO" id="GO:0009007">
    <property type="term" value="F:site-specific DNA-methyltransferase (adenine-specific) activity"/>
    <property type="evidence" value="ECO:0007669"/>
    <property type="project" value="UniProtKB-EC"/>
</dbReference>
<sequence length="1109" mass="128920">MNFDQSYNRHEFVSFLRQDFLPEDDFIQEETPVAFPIQTQYCYEVTRLGSSKSLDLDVYEIRHHSKSDARVGMSKEAFRLLYAEGKQCALVIFVPEDSTDNYRFSFIEITLHQDEDSSRVKKTYSNPRRYSYYLGKGIACYTPNKYLNETGRVTSIEDLRNRFSVEVLTKSFYQELSDWYAWVVKIIRFPNKLNDPADDDKFNAESTIRLVTRLIFVWFLKQKNLIPNEFFDRDYIKDNLLEDFNPEYNPSLFYNAGESKYYKAILQNLFFAMLNSPITKEGETELSERHFRKNRGDYDNNKLMRYESLFTDPQLFVNLANRTVPFLNGGLFDCLDDKDADNYIDGFSDRKEVQESLFVPDYIFFAKEVIVDLSHWYEDKKKKKVKVSGILNILKRYNFTIEENTPFDQEVSLDPELLGKVFENLLASYNPETQTTARKQTGSFYTPREIVQYMVDESLVAHLKRTVGEDLEPEYRKLVAYTDEESNLTDEQKHQIMEAIYNCKVLDPACGSGAFPVGMLQQMVHILNRIDPTNDNWKKMLIDNAVKESRNAFQADTDEERNARLKDIEDSFNESLNNPDYARKLYLIENCIYGVDIQSIAIQISKLRFFISLVVDQLTNNDPVKNFGIRPLPNLEAKFVAANTLIPLTKNEGELGRTPAVIAIENNLKEANHKIFRAKSVKTKRRWKDRLKELRKELATQLANDGFLSADAANQLASWDMFDQNASASFFDAEWMFGVKEGFDIVIGNPPYIQLQANNGELADLYCDYGYKTFIRTGDIYCLFYERGWQVLKKDGCLCFITSNKWMRANYGEKTRSFFAKYTNPQILIDFSGIDIFKSATVVTNILLFTRSKNQGCTFCVAANNQQKKCINNLYAFVYKNRYIQNLSTSEGWIILTPSELAIKQKIIKAGTPLKDWNIQIYRGILTGYNDAFIISTEKRDEILINCKTTDEYTRTLKLIQPILRGKDIRKYGYDWAGLWIINVHNGIKGKLEGIHIEDYPAIKNYLDKYIEKLSKRLDQGDTPYNLRNCAYLTDFSKPKVIYPETTKGARFAYDETGIYIDKTCFMLISDSALYLQKTLSSKLFEVAYNKMFSSVELVNHTYQYNKHA</sequence>
<evidence type="ECO:0000256" key="2">
    <source>
        <dbReference type="ARBA" id="ARBA00022603"/>
    </source>
</evidence>
<evidence type="ECO:0000256" key="4">
    <source>
        <dbReference type="ARBA" id="ARBA00022691"/>
    </source>
</evidence>
<evidence type="ECO:0000256" key="8">
    <source>
        <dbReference type="SAM" id="Coils"/>
    </source>
</evidence>
<evidence type="ECO:0000256" key="6">
    <source>
        <dbReference type="ARBA" id="ARBA00023125"/>
    </source>
</evidence>
<evidence type="ECO:0000313" key="12">
    <source>
        <dbReference type="Proteomes" id="UP000823862"/>
    </source>
</evidence>
<evidence type="ECO:0000256" key="3">
    <source>
        <dbReference type="ARBA" id="ARBA00022679"/>
    </source>
</evidence>
<dbReference type="EMBL" id="DWZI01000024">
    <property type="protein sequence ID" value="HJA85378.1"/>
    <property type="molecule type" value="Genomic_DNA"/>
</dbReference>
<dbReference type="PROSITE" id="PS00092">
    <property type="entry name" value="N6_MTASE"/>
    <property type="match status" value="1"/>
</dbReference>
<evidence type="ECO:0000256" key="5">
    <source>
        <dbReference type="ARBA" id="ARBA00022747"/>
    </source>
</evidence>
<evidence type="ECO:0000256" key="7">
    <source>
        <dbReference type="ARBA" id="ARBA00047942"/>
    </source>
</evidence>
<dbReference type="GO" id="GO:0009307">
    <property type="term" value="P:DNA restriction-modification system"/>
    <property type="evidence" value="ECO:0007669"/>
    <property type="project" value="UniProtKB-KW"/>
</dbReference>
<dbReference type="GO" id="GO:0003677">
    <property type="term" value="F:DNA binding"/>
    <property type="evidence" value="ECO:0007669"/>
    <property type="project" value="UniProtKB-KW"/>
</dbReference>
<dbReference type="GO" id="GO:0032259">
    <property type="term" value="P:methylation"/>
    <property type="evidence" value="ECO:0007669"/>
    <property type="project" value="UniProtKB-KW"/>
</dbReference>
<dbReference type="Proteomes" id="UP000823862">
    <property type="component" value="Unassembled WGS sequence"/>
</dbReference>
<organism evidence="11 12">
    <name type="scientific">Candidatus Bacteroides avicola</name>
    <dbReference type="NCBI Taxonomy" id="2838468"/>
    <lineage>
        <taxon>Bacteria</taxon>
        <taxon>Pseudomonadati</taxon>
        <taxon>Bacteroidota</taxon>
        <taxon>Bacteroidia</taxon>
        <taxon>Bacteroidales</taxon>
        <taxon>Bacteroidaceae</taxon>
        <taxon>Bacteroides</taxon>
    </lineage>
</organism>
<feature type="domain" description="TaqI-like C-terminal specificity" evidence="10">
    <location>
        <begin position="962"/>
        <end position="1097"/>
    </location>
</feature>
<proteinExistence type="predicted"/>
<comment type="catalytic activity">
    <reaction evidence="7">
        <text>a 2'-deoxyadenosine in DNA + S-adenosyl-L-methionine = an N(6)-methyl-2'-deoxyadenosine in DNA + S-adenosyl-L-homocysteine + H(+)</text>
        <dbReference type="Rhea" id="RHEA:15197"/>
        <dbReference type="Rhea" id="RHEA-COMP:12418"/>
        <dbReference type="Rhea" id="RHEA-COMP:12419"/>
        <dbReference type="ChEBI" id="CHEBI:15378"/>
        <dbReference type="ChEBI" id="CHEBI:57856"/>
        <dbReference type="ChEBI" id="CHEBI:59789"/>
        <dbReference type="ChEBI" id="CHEBI:90615"/>
        <dbReference type="ChEBI" id="CHEBI:90616"/>
        <dbReference type="EC" id="2.1.1.72"/>
    </reaction>
</comment>
<evidence type="ECO:0000259" key="9">
    <source>
        <dbReference type="Pfam" id="PF07669"/>
    </source>
</evidence>
<accession>A0A9D2HWF4</accession>
<keyword evidence="6" id="KW-0238">DNA-binding</keyword>
<dbReference type="Gene3D" id="3.40.50.150">
    <property type="entry name" value="Vaccinia Virus protein VP39"/>
    <property type="match status" value="1"/>
</dbReference>
<dbReference type="PANTHER" id="PTHR33841:SF1">
    <property type="entry name" value="DNA METHYLTRANSFERASE A"/>
    <property type="match status" value="1"/>
</dbReference>
<evidence type="ECO:0000259" key="10">
    <source>
        <dbReference type="Pfam" id="PF12950"/>
    </source>
</evidence>
<comment type="caution">
    <text evidence="11">The sequence shown here is derived from an EMBL/GenBank/DDBJ whole genome shotgun (WGS) entry which is preliminary data.</text>
</comment>
<keyword evidence="8" id="KW-0175">Coiled coil</keyword>
<dbReference type="PRINTS" id="PR00507">
    <property type="entry name" value="N12N6MTFRASE"/>
</dbReference>
<dbReference type="InterPro" id="IPR011639">
    <property type="entry name" value="MethylTrfase_TaqI-like_dom"/>
</dbReference>
<evidence type="ECO:0000256" key="1">
    <source>
        <dbReference type="ARBA" id="ARBA00011900"/>
    </source>
</evidence>
<feature type="coiled-coil region" evidence="8">
    <location>
        <begin position="677"/>
        <end position="704"/>
    </location>
</feature>
<feature type="non-terminal residue" evidence="11">
    <location>
        <position position="1109"/>
    </location>
</feature>
<keyword evidence="2 11" id="KW-0489">Methyltransferase</keyword>
<dbReference type="Pfam" id="PF07669">
    <property type="entry name" value="Eco57I"/>
    <property type="match status" value="1"/>
</dbReference>
<feature type="domain" description="Type II methyltransferase M.TaqI-like" evidence="9">
    <location>
        <begin position="590"/>
        <end position="837"/>
    </location>
</feature>